<dbReference type="InterPro" id="IPR013083">
    <property type="entry name" value="Znf_RING/FYVE/PHD"/>
</dbReference>
<dbReference type="SMART" id="SM00249">
    <property type="entry name" value="PHD"/>
    <property type="match status" value="2"/>
</dbReference>
<dbReference type="AlphaFoldDB" id="A0AAE8MQ98"/>
<feature type="region of interest" description="Disordered" evidence="6">
    <location>
        <begin position="511"/>
        <end position="539"/>
    </location>
</feature>
<dbReference type="SUPFAM" id="SSF57903">
    <property type="entry name" value="FYVE/PHD zinc finger"/>
    <property type="match status" value="2"/>
</dbReference>
<reference evidence="11" key="1">
    <citation type="submission" date="2018-03" db="EMBL/GenBank/DDBJ databases">
        <authorList>
            <person name="Guldener U."/>
        </authorList>
    </citation>
    <scope>NUCLEOTIDE SEQUENCE</scope>
</reference>
<keyword evidence="2 5" id="KW-0863">Zinc-finger</keyword>
<evidence type="ECO:0000256" key="5">
    <source>
        <dbReference type="PROSITE-ProRule" id="PRU00146"/>
    </source>
</evidence>
<feature type="region of interest" description="Disordered" evidence="6">
    <location>
        <begin position="801"/>
        <end position="867"/>
    </location>
</feature>
<dbReference type="InterPro" id="IPR001005">
    <property type="entry name" value="SANT/Myb"/>
</dbReference>
<feature type="region of interest" description="Disordered" evidence="6">
    <location>
        <begin position="1"/>
        <end position="195"/>
    </location>
</feature>
<dbReference type="SUPFAM" id="SSF46689">
    <property type="entry name" value="Homeodomain-like"/>
    <property type="match status" value="1"/>
</dbReference>
<dbReference type="Gene3D" id="3.30.40.10">
    <property type="entry name" value="Zinc/RING finger domain, C3HC4 (zinc finger)"/>
    <property type="match status" value="1"/>
</dbReference>
<evidence type="ECO:0000256" key="6">
    <source>
        <dbReference type="SAM" id="MobiDB-lite"/>
    </source>
</evidence>
<dbReference type="Gene3D" id="1.10.10.60">
    <property type="entry name" value="Homeodomain-like"/>
    <property type="match status" value="1"/>
</dbReference>
<dbReference type="FunFam" id="2.30.30.490:FF:000018">
    <property type="entry name" value="Lid2 complex component snt2"/>
    <property type="match status" value="1"/>
</dbReference>
<dbReference type="EMBL" id="ONZQ02000001">
    <property type="protein sequence ID" value="SPN97114.1"/>
    <property type="molecule type" value="Genomic_DNA"/>
</dbReference>
<dbReference type="GO" id="GO:0004842">
    <property type="term" value="F:ubiquitin-protein transferase activity"/>
    <property type="evidence" value="ECO:0007669"/>
    <property type="project" value="TreeGrafter"/>
</dbReference>
<dbReference type="SMART" id="SM00717">
    <property type="entry name" value="SANT"/>
    <property type="match status" value="1"/>
</dbReference>
<dbReference type="InterPro" id="IPR011011">
    <property type="entry name" value="Znf_FYVE_PHD"/>
</dbReference>
<feature type="compositionally biased region" description="Polar residues" evidence="6">
    <location>
        <begin position="121"/>
        <end position="143"/>
    </location>
</feature>
<evidence type="ECO:0000313" key="11">
    <source>
        <dbReference type="EMBL" id="SPN97114.1"/>
    </source>
</evidence>
<feature type="domain" description="BAH" evidence="8">
    <location>
        <begin position="223"/>
        <end position="340"/>
    </location>
</feature>
<dbReference type="GO" id="GO:0008270">
    <property type="term" value="F:zinc ion binding"/>
    <property type="evidence" value="ECO:0007669"/>
    <property type="project" value="UniProtKB-KW"/>
</dbReference>
<feature type="compositionally biased region" description="Basic and acidic residues" evidence="6">
    <location>
        <begin position="521"/>
        <end position="530"/>
    </location>
</feature>
<dbReference type="GO" id="GO:0048189">
    <property type="term" value="C:Lid2 complex"/>
    <property type="evidence" value="ECO:0007669"/>
    <property type="project" value="TreeGrafter"/>
</dbReference>
<accession>A0AAE8MQ98</accession>
<dbReference type="Pfam" id="PF13831">
    <property type="entry name" value="PHD_2"/>
    <property type="match status" value="1"/>
</dbReference>
<dbReference type="PROSITE" id="PS51038">
    <property type="entry name" value="BAH"/>
    <property type="match status" value="1"/>
</dbReference>
<dbReference type="GO" id="GO:0003682">
    <property type="term" value="F:chromatin binding"/>
    <property type="evidence" value="ECO:0007669"/>
    <property type="project" value="InterPro"/>
</dbReference>
<keyword evidence="4" id="KW-0539">Nucleus</keyword>
<dbReference type="Pfam" id="PF01426">
    <property type="entry name" value="BAH"/>
    <property type="match status" value="1"/>
</dbReference>
<feature type="compositionally biased region" description="Low complexity" evidence="6">
    <location>
        <begin position="801"/>
        <end position="815"/>
    </location>
</feature>
<evidence type="ECO:0000259" key="10">
    <source>
        <dbReference type="PROSITE" id="PS51293"/>
    </source>
</evidence>
<evidence type="ECO:0000313" key="12">
    <source>
        <dbReference type="Proteomes" id="UP001187682"/>
    </source>
</evidence>
<feature type="domain" description="SANT" evidence="10">
    <location>
        <begin position="607"/>
        <end position="655"/>
    </location>
</feature>
<dbReference type="InterPro" id="IPR001965">
    <property type="entry name" value="Znf_PHD"/>
</dbReference>
<feature type="domain" description="ELM2" evidence="9">
    <location>
        <begin position="452"/>
        <end position="600"/>
    </location>
</feature>
<organism evidence="11 12">
    <name type="scientific">Cephalotrichum gorgonifer</name>
    <dbReference type="NCBI Taxonomy" id="2041049"/>
    <lineage>
        <taxon>Eukaryota</taxon>
        <taxon>Fungi</taxon>
        <taxon>Dikarya</taxon>
        <taxon>Ascomycota</taxon>
        <taxon>Pezizomycotina</taxon>
        <taxon>Sordariomycetes</taxon>
        <taxon>Hypocreomycetidae</taxon>
        <taxon>Microascales</taxon>
        <taxon>Microascaceae</taxon>
        <taxon>Cephalotrichum</taxon>
    </lineage>
</organism>
<keyword evidence="1" id="KW-0479">Metal-binding</keyword>
<dbReference type="InterPro" id="IPR019787">
    <property type="entry name" value="Znf_PHD-finger"/>
</dbReference>
<dbReference type="InterPro" id="IPR009057">
    <property type="entry name" value="Homeodomain-like_sf"/>
</dbReference>
<comment type="caution">
    <text evidence="11">The sequence shown here is derived from an EMBL/GenBank/DDBJ whole genome shotgun (WGS) entry which is preliminary data.</text>
</comment>
<dbReference type="SMART" id="SM01189">
    <property type="entry name" value="ELM2"/>
    <property type="match status" value="1"/>
</dbReference>
<feature type="domain" description="PHD-type" evidence="7">
    <location>
        <begin position="873"/>
        <end position="926"/>
    </location>
</feature>
<dbReference type="Proteomes" id="UP001187682">
    <property type="component" value="Unassembled WGS sequence"/>
</dbReference>
<evidence type="ECO:0000256" key="1">
    <source>
        <dbReference type="ARBA" id="ARBA00022723"/>
    </source>
</evidence>
<gene>
    <name evidence="11" type="ORF">DNG_00630</name>
</gene>
<dbReference type="PROSITE" id="PS51293">
    <property type="entry name" value="SANT"/>
    <property type="match status" value="1"/>
</dbReference>
<dbReference type="PANTHER" id="PTHR47672:SF1">
    <property type="entry name" value="E3 UBIQUITIN-PROTEIN LIGASE SNT2"/>
    <property type="match status" value="1"/>
</dbReference>
<dbReference type="PROSITE" id="PS51156">
    <property type="entry name" value="ELM2"/>
    <property type="match status" value="1"/>
</dbReference>
<evidence type="ECO:0000256" key="3">
    <source>
        <dbReference type="ARBA" id="ARBA00022833"/>
    </source>
</evidence>
<proteinExistence type="predicted"/>
<dbReference type="SMART" id="SM00439">
    <property type="entry name" value="BAH"/>
    <property type="match status" value="1"/>
</dbReference>
<feature type="region of interest" description="Disordered" evidence="6">
    <location>
        <begin position="388"/>
        <end position="417"/>
    </location>
</feature>
<feature type="compositionally biased region" description="Basic and acidic residues" evidence="6">
    <location>
        <begin position="80"/>
        <end position="89"/>
    </location>
</feature>
<evidence type="ECO:0000256" key="4">
    <source>
        <dbReference type="ARBA" id="ARBA00023242"/>
    </source>
</evidence>
<sequence length="1185" mass="131731">MAQRPQNDSPSTKLDASSPGHSQPMTTSNSEGPDAPTKDASAEASSASSPYGTRSRHRSGNSRPNYAEDKEMDFEYDYNPSKKDSEPKKSTRLAQTPALTGSETQRPNGPSRRTTSDDSKITSSHHGANDEISTSQQAPTQVGNGSGGSQPASKKRKAAAHSRNSTPAPQPSQQQGSATTKKSASSQSQAQISGRTFSETNMLTFADCNAMPKDGKLVADDGTVLAPNDYVYLVCEPPGEPYYIGRIMEFLHHGNDTTKPVDALRINWFYRPKDIGRRVQDTRLLFATMHSDISPLTALRGKCDIRHRSEIKSLDEFRKTPDCFCNESVDCSDCKLTYHMNCVSPPVTKKPSRGFGWSCAACSRRHEQKLHARNIPNALHDVEFDDDELNDEEEVADTTQPATPNGDTSEDQHMQGTAEQVHQASLWPYRYLGQHCKVEDALDYDDRIYPRASSRIGPRHQATVVPWAGRPVKYEPVIEFKRSKKDSKLSKESQAALEAQKIRRETRPKWIQDEPPGYTVRGEDHDEKDSNCTSTLLWKPPPSGTLPDEVLKKYTERALAMAPKLGVPDNSTNLQNIALTTLYANGFDTEKALDVLSKTGIEAFKEPNFTAAEQKKFEEAVVKHGSELHSVTKHMKTRKHGDIVRHYYIWKKTDRGKQIWGDYSGRKGRKEAKKAEEAALKLEEDLADTRDDSAYDYGKAVEKKKNFICKFCSTKSSRQWRRAPASAGAEAGTGKGSSKDKKDQPVVALCRRCAELWRRYGIQWEDVEEMAKKVAQAGGRAWKRKQDEELLKELIAAKDLPSLSPPASDSRASPANGTPVSAAQNGEPPRKKLKSAPDDRSGQDSALNVSKRKEKAVEKQASTPPVVIPEPRTLPCAICNELEPLGDQHLSCRECRLAVHRNCYGVVDSRALSKPEKWMCDTCTNDRSPQVSIDYKCVLCPVEHTAHDFVCLPKSTSHKKKTDRDRDREKIEREQAQNVADFYRKKQEESNRPVNPREALKRTADNNWVHVTCAVWTPEVRFGSVHVECARQNGYVLGFDITPIKGSRRDQFNIVTINGESGAMSAALWCKEHVPTKTIVHRMNDIVDENGLNALQLYVQNFKQADRSITDTVRKANMVTAAAKSVGTGLRRPSTVAITNGTWWSVDDEGKELANGYHHEFGTEAQKFAAESLSAISTGAGTTSP</sequence>
<dbReference type="InterPro" id="IPR029617">
    <property type="entry name" value="Snt2"/>
</dbReference>
<dbReference type="GO" id="GO:0036205">
    <property type="term" value="P:histone catabolic process"/>
    <property type="evidence" value="ECO:0007669"/>
    <property type="project" value="TreeGrafter"/>
</dbReference>
<dbReference type="InterPro" id="IPR000949">
    <property type="entry name" value="ELM2_dom"/>
</dbReference>
<name>A0AAE8MQ98_9PEZI</name>
<keyword evidence="3" id="KW-0862">Zinc</keyword>
<feature type="compositionally biased region" description="Low complexity" evidence="6">
    <location>
        <begin position="161"/>
        <end position="191"/>
    </location>
</feature>
<dbReference type="PROSITE" id="PS50016">
    <property type="entry name" value="ZF_PHD_2"/>
    <property type="match status" value="1"/>
</dbReference>
<dbReference type="FunFam" id="3.30.40.10:FF:000899">
    <property type="entry name" value="PHD finger and BAH domain-containing protein"/>
    <property type="match status" value="1"/>
</dbReference>
<dbReference type="PANTHER" id="PTHR47672">
    <property type="entry name" value="E3 UBIQUITIN-PROTEIN LIGASE SNT2"/>
    <property type="match status" value="1"/>
</dbReference>
<keyword evidence="12" id="KW-1185">Reference proteome</keyword>
<evidence type="ECO:0000259" key="9">
    <source>
        <dbReference type="PROSITE" id="PS51156"/>
    </source>
</evidence>
<evidence type="ECO:0000256" key="2">
    <source>
        <dbReference type="ARBA" id="ARBA00022771"/>
    </source>
</evidence>
<dbReference type="InterPro" id="IPR001025">
    <property type="entry name" value="BAH_dom"/>
</dbReference>
<feature type="region of interest" description="Disordered" evidence="6">
    <location>
        <begin position="722"/>
        <end position="744"/>
    </location>
</feature>
<feature type="compositionally biased region" description="Polar residues" evidence="6">
    <location>
        <begin position="397"/>
        <end position="407"/>
    </location>
</feature>
<protein>
    <submittedName>
        <fullName evidence="11">Related to PHD finger protein</fullName>
    </submittedName>
</protein>
<feature type="compositionally biased region" description="Polar residues" evidence="6">
    <location>
        <begin position="1"/>
        <end position="31"/>
    </location>
</feature>
<evidence type="ECO:0000259" key="7">
    <source>
        <dbReference type="PROSITE" id="PS50016"/>
    </source>
</evidence>
<feature type="compositionally biased region" description="Polar residues" evidence="6">
    <location>
        <begin position="92"/>
        <end position="113"/>
    </location>
</feature>
<evidence type="ECO:0000259" key="8">
    <source>
        <dbReference type="PROSITE" id="PS51038"/>
    </source>
</evidence>
<dbReference type="InterPro" id="IPR017884">
    <property type="entry name" value="SANT_dom"/>
</dbReference>
<dbReference type="Gene3D" id="2.30.30.490">
    <property type="match status" value="1"/>
</dbReference>
<dbReference type="InterPro" id="IPR043151">
    <property type="entry name" value="BAH_sf"/>
</dbReference>